<name>A4BKP4_9GAMM</name>
<dbReference type="SMART" id="SM00028">
    <property type="entry name" value="TPR"/>
    <property type="match status" value="2"/>
</dbReference>
<keyword evidence="2" id="KW-1133">Transmembrane helix</keyword>
<feature type="transmembrane region" description="Helical" evidence="2">
    <location>
        <begin position="108"/>
        <end position="128"/>
    </location>
</feature>
<protein>
    <submittedName>
        <fullName evidence="4">TPR repeat domain protein</fullName>
    </submittedName>
</protein>
<feature type="signal peptide" evidence="3">
    <location>
        <begin position="1"/>
        <end position="22"/>
    </location>
</feature>
<evidence type="ECO:0000313" key="4">
    <source>
        <dbReference type="EMBL" id="EAR07296.1"/>
    </source>
</evidence>
<comment type="caution">
    <text evidence="4">The sequence shown here is derived from an EMBL/GenBank/DDBJ whole genome shotgun (WGS) entry which is preliminary data.</text>
</comment>
<evidence type="ECO:0000256" key="1">
    <source>
        <dbReference type="SAM" id="Coils"/>
    </source>
</evidence>
<keyword evidence="5" id="KW-1185">Reference proteome</keyword>
<dbReference type="InterPro" id="IPR011990">
    <property type="entry name" value="TPR-like_helical_dom_sf"/>
</dbReference>
<reference evidence="4 5" key="1">
    <citation type="submission" date="2006-02" db="EMBL/GenBank/DDBJ databases">
        <authorList>
            <person name="Pinhassi J."/>
            <person name="Pedros-Alio C."/>
            <person name="Ferriera S."/>
            <person name="Johnson J."/>
            <person name="Kravitz S."/>
            <person name="Halpern A."/>
            <person name="Remington K."/>
            <person name="Beeson K."/>
            <person name="Tran B."/>
            <person name="Rogers Y.-H."/>
            <person name="Friedman R."/>
            <person name="Venter J.C."/>
        </authorList>
    </citation>
    <scope>NUCLEOTIDE SEQUENCE [LARGE SCALE GENOMIC DNA]</scope>
    <source>
        <strain evidence="4 5">MED297</strain>
    </source>
</reference>
<sequence length="320" mass="36518">MFSLVSRLILTVVLTLSSIAWADDEQPDSTSPTATTPTSETADAAEAVVNQLDEPLYTPFVERYMLDELKSLRAEMAAQKHELMQQILDRELSSVDRGVAYATDTITYFFYIVAAASSILVIVGWTSIRDIKERVHSFANEEINKLINEYEGRLANIEKQLRLKTQDIEENREEIEATRETHSLWLRAQQEQNPSGKIMIYDQILAINASDVEALTYKADAVLELNEPQWAINLCNLALSIDENNVHAFFQLACAQATLGYYEESLKYIQEAYQRNENYREPIMTDVLLEPVRAMDEFKEMFGLQSESKNTDDPASEEYD</sequence>
<dbReference type="SUPFAM" id="SSF48452">
    <property type="entry name" value="TPR-like"/>
    <property type="match status" value="1"/>
</dbReference>
<dbReference type="InterPro" id="IPR019734">
    <property type="entry name" value="TPR_rpt"/>
</dbReference>
<proteinExistence type="predicted"/>
<dbReference type="RefSeq" id="WP_008045383.1">
    <property type="nucleotide sequence ID" value="NZ_CH724152.1"/>
</dbReference>
<dbReference type="AlphaFoldDB" id="A4BKP4"/>
<dbReference type="STRING" id="314283.MED297_07271"/>
<accession>A4BKP4</accession>
<keyword evidence="2" id="KW-0472">Membrane</keyword>
<feature type="coiled-coil region" evidence="1">
    <location>
        <begin position="140"/>
        <end position="181"/>
    </location>
</feature>
<gene>
    <name evidence="4" type="ORF">MED297_07271</name>
</gene>
<keyword evidence="1" id="KW-0175">Coiled coil</keyword>
<keyword evidence="2" id="KW-0812">Transmembrane</keyword>
<evidence type="ECO:0000313" key="5">
    <source>
        <dbReference type="Proteomes" id="UP000005953"/>
    </source>
</evidence>
<dbReference type="NCBIfam" id="NF047558">
    <property type="entry name" value="TPR_END_plus"/>
    <property type="match status" value="1"/>
</dbReference>
<dbReference type="HOGENOM" id="CLU_076363_0_0_6"/>
<evidence type="ECO:0000256" key="3">
    <source>
        <dbReference type="SAM" id="SignalP"/>
    </source>
</evidence>
<dbReference type="Proteomes" id="UP000005953">
    <property type="component" value="Unassembled WGS sequence"/>
</dbReference>
<feature type="chain" id="PRO_5002666739" evidence="3">
    <location>
        <begin position="23"/>
        <end position="320"/>
    </location>
</feature>
<dbReference type="Gene3D" id="1.25.40.10">
    <property type="entry name" value="Tetratricopeptide repeat domain"/>
    <property type="match status" value="1"/>
</dbReference>
<organism evidence="4 5">
    <name type="scientific">Reinekea blandensis MED297</name>
    <dbReference type="NCBI Taxonomy" id="314283"/>
    <lineage>
        <taxon>Bacteria</taxon>
        <taxon>Pseudomonadati</taxon>
        <taxon>Pseudomonadota</taxon>
        <taxon>Gammaproteobacteria</taxon>
        <taxon>Oceanospirillales</taxon>
        <taxon>Saccharospirillaceae</taxon>
        <taxon>Reinekea</taxon>
    </lineage>
</organism>
<dbReference type="EMBL" id="AAOE01000049">
    <property type="protein sequence ID" value="EAR07296.1"/>
    <property type="molecule type" value="Genomic_DNA"/>
</dbReference>
<keyword evidence="3" id="KW-0732">Signal</keyword>
<evidence type="ECO:0000256" key="2">
    <source>
        <dbReference type="SAM" id="Phobius"/>
    </source>
</evidence>